<dbReference type="InterPro" id="IPR021235">
    <property type="entry name" value="DUF2637"/>
</dbReference>
<keyword evidence="2" id="KW-0472">Membrane</keyword>
<protein>
    <submittedName>
        <fullName evidence="3">Uncharacterized protein</fullName>
    </submittedName>
</protein>
<feature type="transmembrane region" description="Helical" evidence="2">
    <location>
        <begin position="280"/>
        <end position="297"/>
    </location>
</feature>
<name>A0ABT9N1Z1_9ACTN</name>
<evidence type="ECO:0000313" key="4">
    <source>
        <dbReference type="Proteomes" id="UP001240984"/>
    </source>
</evidence>
<evidence type="ECO:0000256" key="1">
    <source>
        <dbReference type="SAM" id="MobiDB-lite"/>
    </source>
</evidence>
<keyword evidence="2" id="KW-0812">Transmembrane</keyword>
<feature type="transmembrane region" description="Helical" evidence="2">
    <location>
        <begin position="139"/>
        <end position="158"/>
    </location>
</feature>
<keyword evidence="4" id="KW-1185">Reference proteome</keyword>
<gene>
    <name evidence="3" type="ORF">J2S43_005973</name>
</gene>
<reference evidence="3 4" key="1">
    <citation type="submission" date="2023-07" db="EMBL/GenBank/DDBJ databases">
        <title>Sequencing the genomes of 1000 actinobacteria strains.</title>
        <authorList>
            <person name="Klenk H.-P."/>
        </authorList>
    </citation>
    <scope>NUCLEOTIDE SEQUENCE [LARGE SCALE GENOMIC DNA]</scope>
    <source>
        <strain evidence="3 4">DSM 44710</strain>
    </source>
</reference>
<proteinExistence type="predicted"/>
<dbReference type="Proteomes" id="UP001240984">
    <property type="component" value="Unassembled WGS sequence"/>
</dbReference>
<dbReference type="EMBL" id="JAUSRA010000001">
    <property type="protein sequence ID" value="MDP9797461.1"/>
    <property type="molecule type" value="Genomic_DNA"/>
</dbReference>
<dbReference type="RefSeq" id="WP_306834827.1">
    <property type="nucleotide sequence ID" value="NZ_JAUSRA010000001.1"/>
</dbReference>
<dbReference type="Pfam" id="PF10935">
    <property type="entry name" value="DUF2637"/>
    <property type="match status" value="1"/>
</dbReference>
<feature type="transmembrane region" description="Helical" evidence="2">
    <location>
        <begin position="241"/>
        <end position="260"/>
    </location>
</feature>
<feature type="transmembrane region" description="Helical" evidence="2">
    <location>
        <begin position="303"/>
        <end position="320"/>
    </location>
</feature>
<feature type="transmembrane region" description="Helical" evidence="2">
    <location>
        <begin position="213"/>
        <end position="235"/>
    </location>
</feature>
<evidence type="ECO:0000313" key="3">
    <source>
        <dbReference type="EMBL" id="MDP9797461.1"/>
    </source>
</evidence>
<accession>A0ABT9N1Z1</accession>
<feature type="transmembrane region" description="Helical" evidence="2">
    <location>
        <begin position="178"/>
        <end position="201"/>
    </location>
</feature>
<feature type="compositionally biased region" description="Pro residues" evidence="1">
    <location>
        <begin position="77"/>
        <end position="86"/>
    </location>
</feature>
<sequence>MTTAAAPGSAYPPSIESLLPKARKLTAELEAVPSQNALRKKFRIGANKAGLLLDALRAEFAPPATPSAPASSAPDDAVPPPSVPEPEGPEVPEQIPDVDPVTADPEPVALPGTDAVPAPVTVASAPMQEESPRREVRPLAVAALGLSGVALAGAGVVASQVPVAAIAQWPIEQTAGAAAAGLVALGGFAWSATSVIGALLAGRSGRDVALDAASWAVALIAGFLAAAGQVAFAHWAGITDWKAFLVPGILEPSVVVLLLLANRRVHKAAAGQPSKPIGKLMALAALLGGFAIYTNIIHAPARSGLVFGAATLIGLILWWVKLQDAAGAERIQEAPHSKRLSRRTARYRALRWLILPRQTLRAWLISLDHSIADAEQGLELARRWRREYTESRAAKVGIFDARRFASARIDEFLHANK</sequence>
<comment type="caution">
    <text evidence="3">The sequence shown here is derived from an EMBL/GenBank/DDBJ whole genome shotgun (WGS) entry which is preliminary data.</text>
</comment>
<feature type="region of interest" description="Disordered" evidence="1">
    <location>
        <begin position="62"/>
        <end position="116"/>
    </location>
</feature>
<evidence type="ECO:0000256" key="2">
    <source>
        <dbReference type="SAM" id="Phobius"/>
    </source>
</evidence>
<feature type="compositionally biased region" description="Low complexity" evidence="1">
    <location>
        <begin position="67"/>
        <end position="76"/>
    </location>
</feature>
<organism evidence="3 4">
    <name type="scientific">Catenuloplanes nepalensis</name>
    <dbReference type="NCBI Taxonomy" id="587533"/>
    <lineage>
        <taxon>Bacteria</taxon>
        <taxon>Bacillati</taxon>
        <taxon>Actinomycetota</taxon>
        <taxon>Actinomycetes</taxon>
        <taxon>Micromonosporales</taxon>
        <taxon>Micromonosporaceae</taxon>
        <taxon>Catenuloplanes</taxon>
    </lineage>
</organism>
<keyword evidence="2" id="KW-1133">Transmembrane helix</keyword>